<comment type="caution">
    <text evidence="4">The sequence shown here is derived from an EMBL/GenBank/DDBJ whole genome shotgun (WGS) entry which is preliminary data.</text>
</comment>
<feature type="transmembrane region" description="Helical" evidence="3">
    <location>
        <begin position="57"/>
        <end position="76"/>
    </location>
</feature>
<dbReference type="EMBL" id="BLAD01000036">
    <property type="protein sequence ID" value="GER98409.1"/>
    <property type="molecule type" value="Genomic_DNA"/>
</dbReference>
<keyword evidence="5" id="KW-1185">Reference proteome</keyword>
<dbReference type="Proteomes" id="UP000334990">
    <property type="component" value="Unassembled WGS sequence"/>
</dbReference>
<reference evidence="4 5" key="1">
    <citation type="submission" date="2019-10" db="EMBL/GenBank/DDBJ databases">
        <title>Whole genome shotgun sequence of Acrocarpospora corrugata NBRC 13972.</title>
        <authorList>
            <person name="Ichikawa N."/>
            <person name="Kimura A."/>
            <person name="Kitahashi Y."/>
            <person name="Komaki H."/>
            <person name="Oguchi A."/>
        </authorList>
    </citation>
    <scope>NUCLEOTIDE SEQUENCE [LARGE SCALE GENOMIC DNA]</scope>
    <source>
        <strain evidence="4 5">NBRC 13972</strain>
    </source>
</reference>
<name>A0A5M3VQW3_9ACTN</name>
<feature type="region of interest" description="Disordered" evidence="2">
    <location>
        <begin position="368"/>
        <end position="468"/>
    </location>
</feature>
<keyword evidence="3" id="KW-0472">Membrane</keyword>
<evidence type="ECO:0008006" key="6">
    <source>
        <dbReference type="Google" id="ProtNLM"/>
    </source>
</evidence>
<keyword evidence="1" id="KW-0175">Coiled coil</keyword>
<organism evidence="4 5">
    <name type="scientific">Acrocarpospora corrugata</name>
    <dbReference type="NCBI Taxonomy" id="35763"/>
    <lineage>
        <taxon>Bacteria</taxon>
        <taxon>Bacillati</taxon>
        <taxon>Actinomycetota</taxon>
        <taxon>Actinomycetes</taxon>
        <taxon>Streptosporangiales</taxon>
        <taxon>Streptosporangiaceae</taxon>
        <taxon>Acrocarpospora</taxon>
    </lineage>
</organism>
<feature type="compositionally biased region" description="Basic and acidic residues" evidence="2">
    <location>
        <begin position="407"/>
        <end position="420"/>
    </location>
</feature>
<dbReference type="RefSeq" id="WP_155334847.1">
    <property type="nucleotide sequence ID" value="NZ_BAAABN010000078.1"/>
</dbReference>
<keyword evidence="3" id="KW-0812">Transmembrane</keyword>
<feature type="coiled-coil region" evidence="1">
    <location>
        <begin position="227"/>
        <end position="273"/>
    </location>
</feature>
<evidence type="ECO:0000313" key="4">
    <source>
        <dbReference type="EMBL" id="GER98409.1"/>
    </source>
</evidence>
<evidence type="ECO:0000256" key="2">
    <source>
        <dbReference type="SAM" id="MobiDB-lite"/>
    </source>
</evidence>
<gene>
    <name evidence="4" type="ORF">Acor_04710</name>
</gene>
<feature type="transmembrane region" description="Helical" evidence="3">
    <location>
        <begin position="29"/>
        <end position="51"/>
    </location>
</feature>
<dbReference type="OrthoDB" id="3453893at2"/>
<accession>A0A5M3VQW3</accession>
<feature type="transmembrane region" description="Helical" evidence="3">
    <location>
        <begin position="96"/>
        <end position="118"/>
    </location>
</feature>
<evidence type="ECO:0000256" key="1">
    <source>
        <dbReference type="SAM" id="Coils"/>
    </source>
</evidence>
<sequence>MDRIKRFLVALSGARPEVLRRCPTEQGKFEGIGGAVLTTAVLAVISMTFALSTALDVPLPLAIPAALIWGTAILGLDRWLVSTMRSDGGRKWGIALPRILMAVLIGFVVSTPLVLQIFDSEIEARIVQIKQARANEFARQQQQDTIGQDITALRKQVSNLNNVISSDGDVAIDPASDRKFKTLTKERDEQQKLADSKYAEWQCQLYGGPACVKKGNGPLARASETTYRKAQSGVDKLNRQLENRKKQLSTTDAENKEARLAQAKADLPKVQTELDAAVARQADLQRLADAQTRANGGLLLRLQALNEVSGQDFTMRAAHILLFLLFLLIECLPVVVKLMMRPGNYERILGMAAEQEFREAKQSFARRPGVTGGNFDIAELWRRPETAAPPGPGHTVPETPLPEPPEPEPRPDPSRPDPSRPDPFGVTRDHRSLDDESIREMRDRRGLRAHVPDGSDRTSGFELFPEDD</sequence>
<feature type="compositionally biased region" description="Basic and acidic residues" evidence="2">
    <location>
        <begin position="427"/>
        <end position="456"/>
    </location>
</feature>
<dbReference type="InterPro" id="IPR025519">
    <property type="entry name" value="DUF4407"/>
</dbReference>
<dbReference type="AlphaFoldDB" id="A0A5M3VQW3"/>
<proteinExistence type="predicted"/>
<evidence type="ECO:0000256" key="3">
    <source>
        <dbReference type="SAM" id="Phobius"/>
    </source>
</evidence>
<dbReference type="Pfam" id="PF14362">
    <property type="entry name" value="DUF4407"/>
    <property type="match status" value="1"/>
</dbReference>
<evidence type="ECO:0000313" key="5">
    <source>
        <dbReference type="Proteomes" id="UP000334990"/>
    </source>
</evidence>
<feature type="transmembrane region" description="Helical" evidence="3">
    <location>
        <begin position="317"/>
        <end position="339"/>
    </location>
</feature>
<protein>
    <recommendedName>
        <fullName evidence="6">DUF4407 domain-containing protein</fullName>
    </recommendedName>
</protein>
<keyword evidence="3" id="KW-1133">Transmembrane helix</keyword>